<name>A0A5C6EAP7_9BACT</name>
<evidence type="ECO:0000313" key="1">
    <source>
        <dbReference type="EMBL" id="TWU44556.1"/>
    </source>
</evidence>
<reference evidence="1 2" key="1">
    <citation type="submission" date="2019-02" db="EMBL/GenBank/DDBJ databases">
        <title>Deep-cultivation of Planctomycetes and their phenomic and genomic characterization uncovers novel biology.</title>
        <authorList>
            <person name="Wiegand S."/>
            <person name="Jogler M."/>
            <person name="Boedeker C."/>
            <person name="Pinto D."/>
            <person name="Vollmers J."/>
            <person name="Rivas-Marin E."/>
            <person name="Kohn T."/>
            <person name="Peeters S.H."/>
            <person name="Heuer A."/>
            <person name="Rast P."/>
            <person name="Oberbeckmann S."/>
            <person name="Bunk B."/>
            <person name="Jeske O."/>
            <person name="Meyerdierks A."/>
            <person name="Storesund J.E."/>
            <person name="Kallscheuer N."/>
            <person name="Luecker S."/>
            <person name="Lage O.M."/>
            <person name="Pohl T."/>
            <person name="Merkel B.J."/>
            <person name="Hornburger P."/>
            <person name="Mueller R.-W."/>
            <person name="Bruemmer F."/>
            <person name="Labrenz M."/>
            <person name="Spormann A.M."/>
            <person name="Op Den Camp H."/>
            <person name="Overmann J."/>
            <person name="Amann R."/>
            <person name="Jetten M.S.M."/>
            <person name="Mascher T."/>
            <person name="Medema M.H."/>
            <person name="Devos D.P."/>
            <person name="Kaster A.-K."/>
            <person name="Ovreas L."/>
            <person name="Rohde M."/>
            <person name="Galperin M.Y."/>
            <person name="Jogler C."/>
        </authorList>
    </citation>
    <scope>NUCLEOTIDE SEQUENCE [LARGE SCALE GENOMIC DNA]</scope>
    <source>
        <strain evidence="1 2">Poly59</strain>
    </source>
</reference>
<sequence length="83" mass="8956">MLGFGGVWRHDGGMALLIGALTNPPSKYCDRNSSSTIGDTPFDLGRLAPVNYDEPIGAREHSKMSLAVVADPLVPRDRGRYPT</sequence>
<accession>A0A5C6EAP7</accession>
<dbReference type="Proteomes" id="UP000317977">
    <property type="component" value="Unassembled WGS sequence"/>
</dbReference>
<evidence type="ECO:0000313" key="2">
    <source>
        <dbReference type="Proteomes" id="UP000317977"/>
    </source>
</evidence>
<keyword evidence="2" id="KW-1185">Reference proteome</keyword>
<proteinExistence type="predicted"/>
<gene>
    <name evidence="1" type="ORF">Poly59_61190</name>
</gene>
<comment type="caution">
    <text evidence="1">The sequence shown here is derived from an EMBL/GenBank/DDBJ whole genome shotgun (WGS) entry which is preliminary data.</text>
</comment>
<organism evidence="1 2">
    <name type="scientific">Rubripirellula reticaptiva</name>
    <dbReference type="NCBI Taxonomy" id="2528013"/>
    <lineage>
        <taxon>Bacteria</taxon>
        <taxon>Pseudomonadati</taxon>
        <taxon>Planctomycetota</taxon>
        <taxon>Planctomycetia</taxon>
        <taxon>Pirellulales</taxon>
        <taxon>Pirellulaceae</taxon>
        <taxon>Rubripirellula</taxon>
    </lineage>
</organism>
<dbReference type="EMBL" id="SJPX01000007">
    <property type="protein sequence ID" value="TWU44556.1"/>
    <property type="molecule type" value="Genomic_DNA"/>
</dbReference>
<protein>
    <submittedName>
        <fullName evidence="1">Uncharacterized protein</fullName>
    </submittedName>
</protein>
<dbReference type="AlphaFoldDB" id="A0A5C6EAP7"/>